<proteinExistence type="inferred from homology"/>
<reference evidence="5 6" key="1">
    <citation type="submission" date="2019-09" db="EMBL/GenBank/DDBJ databases">
        <title>A chromosome-level genome assembly of the Chinese tupelo Nyssa sinensis.</title>
        <authorList>
            <person name="Yang X."/>
            <person name="Kang M."/>
            <person name="Yang Y."/>
            <person name="Xiong H."/>
            <person name="Wang M."/>
            <person name="Zhang Z."/>
            <person name="Wang Z."/>
            <person name="Wu H."/>
            <person name="Ma T."/>
            <person name="Liu J."/>
            <person name="Xi Z."/>
        </authorList>
    </citation>
    <scope>NUCLEOTIDE SEQUENCE [LARGE SCALE GENOMIC DNA]</scope>
    <source>
        <strain evidence="5">J267</strain>
        <tissue evidence="5">Leaf</tissue>
    </source>
</reference>
<name>A0A5J5C7D7_9ASTE</name>
<dbReference type="InterPro" id="IPR004993">
    <property type="entry name" value="GH3"/>
</dbReference>
<dbReference type="Pfam" id="PF23571">
    <property type="entry name" value="GH3_M"/>
    <property type="match status" value="1"/>
</dbReference>
<dbReference type="PANTHER" id="PTHR31901:SF44">
    <property type="entry name" value="INDOLE-3-ACETIC ACID-AMIDO SYNTHETASE GH3.6-RELATED"/>
    <property type="match status" value="1"/>
</dbReference>
<dbReference type="EMBL" id="CM018031">
    <property type="protein sequence ID" value="KAA8550916.1"/>
    <property type="molecule type" value="Genomic_DNA"/>
</dbReference>
<dbReference type="Pfam" id="PF03321">
    <property type="entry name" value="GH3"/>
    <property type="match status" value="1"/>
</dbReference>
<keyword evidence="6" id="KW-1185">Reference proteome</keyword>
<feature type="domain" description="GH3 middle" evidence="3">
    <location>
        <begin position="351"/>
        <end position="425"/>
    </location>
</feature>
<comment type="similarity">
    <text evidence="1">Belongs to the IAA-amido conjugating enzyme family.</text>
</comment>
<dbReference type="Proteomes" id="UP000325577">
    <property type="component" value="Linkage Group LG0"/>
</dbReference>
<sequence length="583" mass="65498">MMTDEEIINKLEATTKDATRHQLDTLQTILECNAGVRYLQTYLRGYRSPVDAVTFRRAVPLSCYDDYADDIHRMADGIIGDDAQPLLSVDPLICFFYSSGTSSTRPKLIPHFDSKPSKVISYLAHQGCAAIVRRLFPPRPSINKFLWFLYAGNVTSTKSGYKAMAASSYPMHSNNSNTSHFLSMCVSPREVIVGSDVQQQMYCHLLCGLRQWELVDGVLTPYAVGLVRAFNLLESKWEHLCEDLEHGFPSSEITDVKMRDSVIEILCGPQVDLSKRIRSICEEKNWEGILSKLWPNARYIRCVCTGSMEQYYSKLKYYAGEMTVLGGDYFASECCVGINLDIMQPPELTQFVMLPTAAYFEFLPFDSNMTSVTGEETVDLSGVEVGKMYEVVVTTYRGFYRYRLGDIVKVVGFYNSSPQVEFVMRAPKTPGEIITERDLMSAMASFQVALRNEMTAEIMEFASFLDLELSPNQLKIFVEAKEGCLFLQKEKLHESVMALKRCCSSLEDGLGGIYKVMKARGEVAPLLVYVVKPGSFDRLLQVAIANGAPASQYKPPKIIRNREIVDFMEVSAVVTVCRDSVDG</sequence>
<evidence type="ECO:0000313" key="5">
    <source>
        <dbReference type="EMBL" id="KAA8550916.1"/>
    </source>
</evidence>
<keyword evidence="2" id="KW-0436">Ligase</keyword>
<dbReference type="InterPro" id="IPR055377">
    <property type="entry name" value="GH3_M"/>
</dbReference>
<dbReference type="Pfam" id="PF23572">
    <property type="entry name" value="GH3_C"/>
    <property type="match status" value="1"/>
</dbReference>
<organism evidence="5 6">
    <name type="scientific">Nyssa sinensis</name>
    <dbReference type="NCBI Taxonomy" id="561372"/>
    <lineage>
        <taxon>Eukaryota</taxon>
        <taxon>Viridiplantae</taxon>
        <taxon>Streptophyta</taxon>
        <taxon>Embryophyta</taxon>
        <taxon>Tracheophyta</taxon>
        <taxon>Spermatophyta</taxon>
        <taxon>Magnoliopsida</taxon>
        <taxon>eudicotyledons</taxon>
        <taxon>Gunneridae</taxon>
        <taxon>Pentapetalae</taxon>
        <taxon>asterids</taxon>
        <taxon>Cornales</taxon>
        <taxon>Nyssaceae</taxon>
        <taxon>Nyssa</taxon>
    </lineage>
</organism>
<protein>
    <recommendedName>
        <fullName evidence="7">Indole-3-acetic acid-amido synthetase GH3.6</fullName>
    </recommendedName>
</protein>
<dbReference type="OrthoDB" id="10004661at2759"/>
<dbReference type="GO" id="GO:0005737">
    <property type="term" value="C:cytoplasm"/>
    <property type="evidence" value="ECO:0007669"/>
    <property type="project" value="TreeGrafter"/>
</dbReference>
<dbReference type="PANTHER" id="PTHR31901">
    <property type="entry name" value="GH3 DOMAIN-CONTAINING PROTEIN"/>
    <property type="match status" value="1"/>
</dbReference>
<evidence type="ECO:0000313" key="6">
    <source>
        <dbReference type="Proteomes" id="UP000325577"/>
    </source>
</evidence>
<evidence type="ECO:0000259" key="4">
    <source>
        <dbReference type="Pfam" id="PF23572"/>
    </source>
</evidence>
<evidence type="ECO:0000256" key="2">
    <source>
        <dbReference type="ARBA" id="ARBA00022598"/>
    </source>
</evidence>
<evidence type="ECO:0000256" key="1">
    <source>
        <dbReference type="ARBA" id="ARBA00008068"/>
    </source>
</evidence>
<feature type="domain" description="GH3 C-terminal" evidence="4">
    <location>
        <begin position="438"/>
        <end position="563"/>
    </location>
</feature>
<dbReference type="GO" id="GO:0016881">
    <property type="term" value="F:acid-amino acid ligase activity"/>
    <property type="evidence" value="ECO:0007669"/>
    <property type="project" value="TreeGrafter"/>
</dbReference>
<gene>
    <name evidence="5" type="ORF">F0562_002600</name>
</gene>
<evidence type="ECO:0008006" key="7">
    <source>
        <dbReference type="Google" id="ProtNLM"/>
    </source>
</evidence>
<evidence type="ECO:0000259" key="3">
    <source>
        <dbReference type="Pfam" id="PF23571"/>
    </source>
</evidence>
<dbReference type="AlphaFoldDB" id="A0A5J5C7D7"/>
<accession>A0A5J5C7D7</accession>
<dbReference type="InterPro" id="IPR055378">
    <property type="entry name" value="GH3_C"/>
</dbReference>